<gene>
    <name evidence="1" type="ORF">Vadar_015982</name>
</gene>
<reference evidence="1 2" key="1">
    <citation type="journal article" date="2021" name="Hortic Res">
        <title>High-quality reference genome and annotation aids understanding of berry development for evergreen blueberry (Vaccinium darrowii).</title>
        <authorList>
            <person name="Yu J."/>
            <person name="Hulse-Kemp A.M."/>
            <person name="Babiker E."/>
            <person name="Staton M."/>
        </authorList>
    </citation>
    <scope>NUCLEOTIDE SEQUENCE [LARGE SCALE GENOMIC DNA]</scope>
    <source>
        <strain evidence="2">cv. NJ 8807/NJ 8810</strain>
        <tissue evidence="1">Young leaf</tissue>
    </source>
</reference>
<evidence type="ECO:0000313" key="1">
    <source>
        <dbReference type="EMBL" id="KAH7846605.1"/>
    </source>
</evidence>
<proteinExistence type="predicted"/>
<sequence length="1194" mass="134362">MLKSCGWVELWCVLQERKFPSLNLKFVEKFCFGLTIAAETPTYGTVIGIDLGTTYSCVGVYRNGHVEIIANDQGNRTTPSWVAFTDTERLVGEAARNQAALNAKRTIFDVKRLIGKKFDDPEVQRDMKLLPYKIVNKDGRPYIQVKIKDGEIQVFSPEEISAMILGKMKETAESYLGKKIKDAVVTVPEYLLIKRPLSLGIETAGGVMMKLIPWNTAFPTKKSQVFTTVEDQQTAVSINVYEGLTSLTKDCIELGRFELSGITPAPRGVPQIEVTFEVEANELGFQIVLFTAVSLFVLCSLHTMEASCVSPDQVMTELIGMGFEFSDVAEAVKAVGPSVETAVEYILNGSRRNSTIASTSSESSISNTKVLGKRTLSTSCSSHRMRQSTIREHLQSAGRPKRSKTDDVCDVAVSGSQLLPEPLRESDEPFHAVESNWKINKETFMQRSLGQEDLDNRPDWELKVKNLLHKHFGYSSLKSFQKDAVAAWLAQRDCLVLAATGSGKSLCFQIPALLTGKVVVVISPLISLMHDQCLKLAKHGVSACFLGSGQTDSSIEQKAMRGMYDIIYVCPETVLRLIKPLQSLAESRGIALFAIDEVHCVSKWGHDFRPDYRRLSVLRENFRAGKLKFLKFDVPLMALTATATPLVREDILNSLSMSNETKIVLTSFFRPNLRFSVKHSRTSSPSSYMKDFHELINIYTRKESSDKKEHNLGFQDMEHDSDSSTDTSNASIFGADKMSQNELDNCEDHYFSENDDVSPAKESWLPASDEKKLSIEYLEDECDLVQGVDDMDVSCGEFFGKSPDKDSDIFGSSEMYDLPNKEEERLKLRQGHLDGPTIIYVPTRKETVSIANFLCKFGVKAAAYNAKLAKKHLRQVHHEFHENALEVVVATIAFGMGIDKSNVRRIVHYGWPQSLEAYYQEAGRAGRDGKLADCTLYANLSRIPSLLPSRRSEDQTKQAYKMLSDCFRYGMNTSSCRAKTLVEYFGEEFSNEKCQLCDVCVNAPPEMLNLKAEADAFMQVVAAHYGESFAGSSYENVISVAKNQVRHMEKPNIRMFVGRIREQFQKFVASDRLWWQGLARILTDKGFIREGDGMIRVQIKFPEPTKLGLEFLRSNGDQPFYVCPEADMLLSLRNDKPYSSFSEWGKGWADPEIRRQRLEKIRGRRNPRKRKSRKHRPDPKTARGRLAAKLSKQK</sequence>
<organism evidence="1 2">
    <name type="scientific">Vaccinium darrowii</name>
    <dbReference type="NCBI Taxonomy" id="229202"/>
    <lineage>
        <taxon>Eukaryota</taxon>
        <taxon>Viridiplantae</taxon>
        <taxon>Streptophyta</taxon>
        <taxon>Embryophyta</taxon>
        <taxon>Tracheophyta</taxon>
        <taxon>Spermatophyta</taxon>
        <taxon>Magnoliopsida</taxon>
        <taxon>eudicotyledons</taxon>
        <taxon>Gunneridae</taxon>
        <taxon>Pentapetalae</taxon>
        <taxon>asterids</taxon>
        <taxon>Ericales</taxon>
        <taxon>Ericaceae</taxon>
        <taxon>Vaccinioideae</taxon>
        <taxon>Vaccinieae</taxon>
        <taxon>Vaccinium</taxon>
    </lineage>
</organism>
<dbReference type="Proteomes" id="UP000828048">
    <property type="component" value="Chromosome 5"/>
</dbReference>
<protein>
    <submittedName>
        <fullName evidence="1">Uncharacterized protein</fullName>
    </submittedName>
</protein>
<evidence type="ECO:0000313" key="2">
    <source>
        <dbReference type="Proteomes" id="UP000828048"/>
    </source>
</evidence>
<comment type="caution">
    <text evidence="1">The sequence shown here is derived from an EMBL/GenBank/DDBJ whole genome shotgun (WGS) entry which is preliminary data.</text>
</comment>
<dbReference type="EMBL" id="CM037155">
    <property type="protein sequence ID" value="KAH7846605.1"/>
    <property type="molecule type" value="Genomic_DNA"/>
</dbReference>
<name>A0ACB7Y0V1_9ERIC</name>
<keyword evidence="2" id="KW-1185">Reference proteome</keyword>
<accession>A0ACB7Y0V1</accession>